<dbReference type="PANTHER" id="PTHR42673:SF4">
    <property type="entry name" value="MALEYLACETOACETATE ISOMERASE"/>
    <property type="match status" value="1"/>
</dbReference>
<reference evidence="2 3" key="1">
    <citation type="submission" date="2020-04" db="EMBL/GenBank/DDBJ databases">
        <authorList>
            <person name="De Canck E."/>
        </authorList>
    </citation>
    <scope>NUCLEOTIDE SEQUENCE [LARGE SCALE GENOMIC DNA]</scope>
    <source>
        <strain evidence="2 3">LMG 3328</strain>
    </source>
</reference>
<dbReference type="InterPro" id="IPR036249">
    <property type="entry name" value="Thioredoxin-like_sf"/>
</dbReference>
<dbReference type="PROSITE" id="PS50404">
    <property type="entry name" value="GST_NTER"/>
    <property type="match status" value="1"/>
</dbReference>
<dbReference type="SUPFAM" id="SSF47616">
    <property type="entry name" value="GST C-terminal domain-like"/>
    <property type="match status" value="1"/>
</dbReference>
<evidence type="ECO:0000259" key="1">
    <source>
        <dbReference type="PROSITE" id="PS50404"/>
    </source>
</evidence>
<protein>
    <submittedName>
        <fullName evidence="2">Stringent starvation protein A</fullName>
    </submittedName>
</protein>
<dbReference type="PANTHER" id="PTHR42673">
    <property type="entry name" value="MALEYLACETOACETATE ISOMERASE"/>
    <property type="match status" value="1"/>
</dbReference>
<dbReference type="CDD" id="cd03194">
    <property type="entry name" value="GST_C_3"/>
    <property type="match status" value="1"/>
</dbReference>
<organism evidence="2 3">
    <name type="scientific">Achromobacter ruhlandii</name>
    <dbReference type="NCBI Taxonomy" id="72557"/>
    <lineage>
        <taxon>Bacteria</taxon>
        <taxon>Pseudomonadati</taxon>
        <taxon>Pseudomonadota</taxon>
        <taxon>Betaproteobacteria</taxon>
        <taxon>Burkholderiales</taxon>
        <taxon>Alcaligenaceae</taxon>
        <taxon>Achromobacter</taxon>
    </lineage>
</organism>
<dbReference type="InterPro" id="IPR040079">
    <property type="entry name" value="Glutathione_S-Trfase"/>
</dbReference>
<dbReference type="AlphaFoldDB" id="A0A2M9GTV7"/>
<evidence type="ECO:0000313" key="2">
    <source>
        <dbReference type="EMBL" id="CAB3853624.1"/>
    </source>
</evidence>
<dbReference type="Pfam" id="PF13410">
    <property type="entry name" value="GST_C_2"/>
    <property type="match status" value="1"/>
</dbReference>
<dbReference type="SFLD" id="SFLDG00358">
    <property type="entry name" value="Main_(cytGST)"/>
    <property type="match status" value="1"/>
</dbReference>
<evidence type="ECO:0000313" key="3">
    <source>
        <dbReference type="Proteomes" id="UP000494122"/>
    </source>
</evidence>
<name>A0A2M9GTV7_9BURK</name>
<sequence length="220" mass="24489">MYTLIIGNKNYSSWSLRPWLALRAAGVAFTEQKLGLFTESFARHLETLTPAGLVPVLLDGDLAVWDSLAICEYVAEQHPEARLWPQDARARARARSLTAQMHSGFGALRQALPMNIEAHLPGIDIPEAARQEISRMHAIWQDTRAEFGQGGPFLFGAFSIADAFFAPVVSRFVTYGIAAAGPVRDYMDAVLALPAMQEWMRDARAEATFVEADEPYRKHR</sequence>
<dbReference type="GO" id="GO:0004364">
    <property type="term" value="F:glutathione transferase activity"/>
    <property type="evidence" value="ECO:0007669"/>
    <property type="project" value="TreeGrafter"/>
</dbReference>
<dbReference type="Proteomes" id="UP000494122">
    <property type="component" value="Unassembled WGS sequence"/>
</dbReference>
<dbReference type="Gene3D" id="3.40.30.10">
    <property type="entry name" value="Glutaredoxin"/>
    <property type="match status" value="1"/>
</dbReference>
<dbReference type="Gene3D" id="1.20.1050.10">
    <property type="match status" value="1"/>
</dbReference>
<dbReference type="CDD" id="cd03043">
    <property type="entry name" value="GST_N_1"/>
    <property type="match status" value="1"/>
</dbReference>
<dbReference type="SFLD" id="SFLDS00019">
    <property type="entry name" value="Glutathione_Transferase_(cytos"/>
    <property type="match status" value="1"/>
</dbReference>
<dbReference type="GO" id="GO:0006749">
    <property type="term" value="P:glutathione metabolic process"/>
    <property type="evidence" value="ECO:0007669"/>
    <property type="project" value="TreeGrafter"/>
</dbReference>
<dbReference type="EMBL" id="CADILE010000005">
    <property type="protein sequence ID" value="CAB3853624.1"/>
    <property type="molecule type" value="Genomic_DNA"/>
</dbReference>
<gene>
    <name evidence="2" type="primary">sspA_2</name>
    <name evidence="2" type="ORF">LMG3328_01907</name>
</gene>
<proteinExistence type="predicted"/>
<accession>A0A2M9GTV7</accession>
<dbReference type="RefSeq" id="WP_100508934.1">
    <property type="nucleotide sequence ID" value="NZ_CADILE010000005.1"/>
</dbReference>
<dbReference type="InterPro" id="IPR004045">
    <property type="entry name" value="Glutathione_S-Trfase_N"/>
</dbReference>
<dbReference type="GO" id="GO:0006559">
    <property type="term" value="P:L-phenylalanine catabolic process"/>
    <property type="evidence" value="ECO:0007669"/>
    <property type="project" value="TreeGrafter"/>
</dbReference>
<dbReference type="Pfam" id="PF13409">
    <property type="entry name" value="GST_N_2"/>
    <property type="match status" value="1"/>
</dbReference>
<dbReference type="GO" id="GO:0016034">
    <property type="term" value="F:maleylacetoacetate isomerase activity"/>
    <property type="evidence" value="ECO:0007669"/>
    <property type="project" value="TreeGrafter"/>
</dbReference>
<feature type="domain" description="GST N-terminal" evidence="1">
    <location>
        <begin position="2"/>
        <end position="82"/>
    </location>
</feature>
<dbReference type="InterPro" id="IPR036282">
    <property type="entry name" value="Glutathione-S-Trfase_C_sf"/>
</dbReference>
<dbReference type="SUPFAM" id="SSF52833">
    <property type="entry name" value="Thioredoxin-like"/>
    <property type="match status" value="1"/>
</dbReference>